<gene>
    <name evidence="1 2" type="primary">gatC</name>
    <name evidence="2" type="ORF">ESZ00_09095</name>
</gene>
<dbReference type="Gene3D" id="1.10.20.60">
    <property type="entry name" value="Glu-tRNAGln amidotransferase C subunit, N-terminal domain"/>
    <property type="match status" value="1"/>
</dbReference>
<dbReference type="GO" id="GO:0005524">
    <property type="term" value="F:ATP binding"/>
    <property type="evidence" value="ECO:0007669"/>
    <property type="project" value="UniProtKB-KW"/>
</dbReference>
<dbReference type="GO" id="GO:0070681">
    <property type="term" value="P:glutaminyl-tRNAGln biosynthesis via transamidation"/>
    <property type="evidence" value="ECO:0007669"/>
    <property type="project" value="TreeGrafter"/>
</dbReference>
<dbReference type="InterPro" id="IPR003837">
    <property type="entry name" value="GatC"/>
</dbReference>
<dbReference type="SUPFAM" id="SSF141000">
    <property type="entry name" value="Glu-tRNAGln amidotransferase C subunit"/>
    <property type="match status" value="1"/>
</dbReference>
<dbReference type="HAMAP" id="MF_00122">
    <property type="entry name" value="GatC"/>
    <property type="match status" value="1"/>
</dbReference>
<dbReference type="GO" id="GO:0006450">
    <property type="term" value="P:regulation of translational fidelity"/>
    <property type="evidence" value="ECO:0007669"/>
    <property type="project" value="InterPro"/>
</dbReference>
<keyword evidence="1" id="KW-0436">Ligase</keyword>
<name>A0A4Q1SKI8_9BACT</name>
<dbReference type="EMBL" id="SDMK01000001">
    <property type="protein sequence ID" value="RXS97985.1"/>
    <property type="molecule type" value="Genomic_DNA"/>
</dbReference>
<accession>A0A4Q1SKI8</accession>
<evidence type="ECO:0000256" key="1">
    <source>
        <dbReference type="HAMAP-Rule" id="MF_00122"/>
    </source>
</evidence>
<dbReference type="EC" id="6.3.5.-" evidence="1"/>
<dbReference type="OrthoDB" id="9813938at2"/>
<reference evidence="2 3" key="1">
    <citation type="journal article" date="2016" name="Int. J. Syst. Evol. Microbiol.">
        <title>Acidipila dinghuensis sp. nov., an acidobacterium isolated from forest soil.</title>
        <authorList>
            <person name="Jiang Y.W."/>
            <person name="Wang J."/>
            <person name="Chen M.H."/>
            <person name="Lv Y.Y."/>
            <person name="Qiu L.H."/>
        </authorList>
    </citation>
    <scope>NUCLEOTIDE SEQUENCE [LARGE SCALE GENOMIC DNA]</scope>
    <source>
        <strain evidence="2 3">DHOF10</strain>
    </source>
</reference>
<organism evidence="2 3">
    <name type="scientific">Silvibacterium dinghuense</name>
    <dbReference type="NCBI Taxonomy" id="1560006"/>
    <lineage>
        <taxon>Bacteria</taxon>
        <taxon>Pseudomonadati</taxon>
        <taxon>Acidobacteriota</taxon>
        <taxon>Terriglobia</taxon>
        <taxon>Terriglobales</taxon>
        <taxon>Acidobacteriaceae</taxon>
        <taxon>Silvibacterium</taxon>
    </lineage>
</organism>
<comment type="catalytic activity">
    <reaction evidence="1">
        <text>L-glutamyl-tRNA(Gln) + L-glutamine + ATP + H2O = L-glutaminyl-tRNA(Gln) + L-glutamate + ADP + phosphate + H(+)</text>
        <dbReference type="Rhea" id="RHEA:17521"/>
        <dbReference type="Rhea" id="RHEA-COMP:9681"/>
        <dbReference type="Rhea" id="RHEA-COMP:9684"/>
        <dbReference type="ChEBI" id="CHEBI:15377"/>
        <dbReference type="ChEBI" id="CHEBI:15378"/>
        <dbReference type="ChEBI" id="CHEBI:29985"/>
        <dbReference type="ChEBI" id="CHEBI:30616"/>
        <dbReference type="ChEBI" id="CHEBI:43474"/>
        <dbReference type="ChEBI" id="CHEBI:58359"/>
        <dbReference type="ChEBI" id="CHEBI:78520"/>
        <dbReference type="ChEBI" id="CHEBI:78521"/>
        <dbReference type="ChEBI" id="CHEBI:456216"/>
    </reaction>
</comment>
<sequence>MTVKERVAGEEVRRVADLAHLQLTPQEEQAMQRDLSSILDYVGQLNELDTANIPPMAQVAEVLQASAAQDALRADQPRPSLERDRVMKSAPDSDGVFFKVPKVIER</sequence>
<comment type="similarity">
    <text evidence="1">Belongs to the GatC family.</text>
</comment>
<comment type="catalytic activity">
    <reaction evidence="1">
        <text>L-aspartyl-tRNA(Asn) + L-glutamine + ATP + H2O = L-asparaginyl-tRNA(Asn) + L-glutamate + ADP + phosphate + 2 H(+)</text>
        <dbReference type="Rhea" id="RHEA:14513"/>
        <dbReference type="Rhea" id="RHEA-COMP:9674"/>
        <dbReference type="Rhea" id="RHEA-COMP:9677"/>
        <dbReference type="ChEBI" id="CHEBI:15377"/>
        <dbReference type="ChEBI" id="CHEBI:15378"/>
        <dbReference type="ChEBI" id="CHEBI:29985"/>
        <dbReference type="ChEBI" id="CHEBI:30616"/>
        <dbReference type="ChEBI" id="CHEBI:43474"/>
        <dbReference type="ChEBI" id="CHEBI:58359"/>
        <dbReference type="ChEBI" id="CHEBI:78515"/>
        <dbReference type="ChEBI" id="CHEBI:78516"/>
        <dbReference type="ChEBI" id="CHEBI:456216"/>
    </reaction>
</comment>
<protein>
    <recommendedName>
        <fullName evidence="1">Aspartyl/glutamyl-tRNA(Asn/Gln) amidotransferase subunit C</fullName>
        <shortName evidence="1">Asp/Glu-ADT subunit C</shortName>
        <ecNumber evidence="1">6.3.5.-</ecNumber>
    </recommendedName>
</protein>
<keyword evidence="3" id="KW-1185">Reference proteome</keyword>
<keyword evidence="1" id="KW-0067">ATP-binding</keyword>
<dbReference type="PANTHER" id="PTHR15004">
    <property type="entry name" value="GLUTAMYL-TRNA(GLN) AMIDOTRANSFERASE SUBUNIT C, MITOCHONDRIAL"/>
    <property type="match status" value="1"/>
</dbReference>
<keyword evidence="1" id="KW-0547">Nucleotide-binding</keyword>
<dbReference type="GO" id="GO:0006412">
    <property type="term" value="P:translation"/>
    <property type="evidence" value="ECO:0007669"/>
    <property type="project" value="UniProtKB-UniRule"/>
</dbReference>
<evidence type="ECO:0000313" key="2">
    <source>
        <dbReference type="EMBL" id="RXS97985.1"/>
    </source>
</evidence>
<dbReference type="GO" id="GO:0050566">
    <property type="term" value="F:asparaginyl-tRNA synthase (glutamine-hydrolyzing) activity"/>
    <property type="evidence" value="ECO:0007669"/>
    <property type="project" value="RHEA"/>
</dbReference>
<dbReference type="GO" id="GO:0016740">
    <property type="term" value="F:transferase activity"/>
    <property type="evidence" value="ECO:0007669"/>
    <property type="project" value="UniProtKB-KW"/>
</dbReference>
<dbReference type="Pfam" id="PF02686">
    <property type="entry name" value="GatC"/>
    <property type="match status" value="1"/>
</dbReference>
<comment type="subunit">
    <text evidence="1">Heterotrimer of A, B and C subunits.</text>
</comment>
<dbReference type="Proteomes" id="UP000290253">
    <property type="component" value="Unassembled WGS sequence"/>
</dbReference>
<dbReference type="RefSeq" id="WP_129207764.1">
    <property type="nucleotide sequence ID" value="NZ_BMGU01000001.1"/>
</dbReference>
<dbReference type="PANTHER" id="PTHR15004:SF0">
    <property type="entry name" value="GLUTAMYL-TRNA(GLN) AMIDOTRANSFERASE SUBUNIT C, MITOCHONDRIAL"/>
    <property type="match status" value="1"/>
</dbReference>
<dbReference type="NCBIfam" id="TIGR00135">
    <property type="entry name" value="gatC"/>
    <property type="match status" value="1"/>
</dbReference>
<dbReference type="GO" id="GO:0050567">
    <property type="term" value="F:glutaminyl-tRNA synthase (glutamine-hydrolyzing) activity"/>
    <property type="evidence" value="ECO:0007669"/>
    <property type="project" value="UniProtKB-UniRule"/>
</dbReference>
<comment type="function">
    <text evidence="1">Allows the formation of correctly charged Asn-tRNA(Asn) or Gln-tRNA(Gln) through the transamidation of misacylated Asp-tRNA(Asn) or Glu-tRNA(Gln) in organisms which lack either or both of asparaginyl-tRNA or glutaminyl-tRNA synthetases. The reaction takes place in the presence of glutamine and ATP through an activated phospho-Asp-tRNA(Asn) or phospho-Glu-tRNA(Gln).</text>
</comment>
<proteinExistence type="inferred from homology"/>
<comment type="caution">
    <text evidence="2">The sequence shown here is derived from an EMBL/GenBank/DDBJ whole genome shotgun (WGS) entry which is preliminary data.</text>
</comment>
<keyword evidence="1" id="KW-0648">Protein biosynthesis</keyword>
<dbReference type="AlphaFoldDB" id="A0A4Q1SKI8"/>
<evidence type="ECO:0000313" key="3">
    <source>
        <dbReference type="Proteomes" id="UP000290253"/>
    </source>
</evidence>
<keyword evidence="2" id="KW-0808">Transferase</keyword>
<dbReference type="InterPro" id="IPR036113">
    <property type="entry name" value="Asp/Glu-ADT_sf_sub_c"/>
</dbReference>